<reference evidence="5" key="1">
    <citation type="submission" date="2020-07" db="EMBL/GenBank/DDBJ databases">
        <title>Multicomponent nature underlies the extraordinary mechanical properties of spider dragline silk.</title>
        <authorList>
            <person name="Kono N."/>
            <person name="Nakamura H."/>
            <person name="Mori M."/>
            <person name="Yoshida Y."/>
            <person name="Ohtoshi R."/>
            <person name="Malay A.D."/>
            <person name="Moran D.A.P."/>
            <person name="Tomita M."/>
            <person name="Numata K."/>
            <person name="Arakawa K."/>
        </authorList>
    </citation>
    <scope>NUCLEOTIDE SEQUENCE</scope>
</reference>
<evidence type="ECO:0000256" key="2">
    <source>
        <dbReference type="ARBA" id="ARBA00023186"/>
    </source>
</evidence>
<proteinExistence type="inferred from homology"/>
<organism evidence="5 6">
    <name type="scientific">Trichonephila clavata</name>
    <name type="common">Joro spider</name>
    <name type="synonym">Nephila clavata</name>
    <dbReference type="NCBI Taxonomy" id="2740835"/>
    <lineage>
        <taxon>Eukaryota</taxon>
        <taxon>Metazoa</taxon>
        <taxon>Ecdysozoa</taxon>
        <taxon>Arthropoda</taxon>
        <taxon>Chelicerata</taxon>
        <taxon>Arachnida</taxon>
        <taxon>Araneae</taxon>
        <taxon>Araneomorphae</taxon>
        <taxon>Entelegynae</taxon>
        <taxon>Araneoidea</taxon>
        <taxon>Nephilidae</taxon>
        <taxon>Trichonephila</taxon>
    </lineage>
</organism>
<comment type="function">
    <text evidence="4">Chaperone protein which promotes assembly of the 20S proteasome as part of a heterodimer with PSMG1.</text>
</comment>
<dbReference type="GO" id="GO:0043248">
    <property type="term" value="P:proteasome assembly"/>
    <property type="evidence" value="ECO:0007669"/>
    <property type="project" value="TreeGrafter"/>
</dbReference>
<accession>A0A8X6K4Q2</accession>
<comment type="caution">
    <text evidence="5">The sequence shown here is derived from an EMBL/GenBank/DDBJ whole genome shotgun (WGS) entry which is preliminary data.</text>
</comment>
<gene>
    <name evidence="5" type="primary">psmg2</name>
    <name evidence="5" type="ORF">TNCT_393841</name>
</gene>
<dbReference type="AlphaFoldDB" id="A0A8X6K4Q2"/>
<comment type="subunit">
    <text evidence="4">Forms a heterodimer with PSMG1.</text>
</comment>
<evidence type="ECO:0000313" key="6">
    <source>
        <dbReference type="Proteomes" id="UP000887116"/>
    </source>
</evidence>
<sequence>MTPLPGSSEFVFWEQSSPMNLENYTLILPSISVGNVGQLAVDLLLNNLNVKKAAYIHHPSIIPMVGVDPFKSECSELTTSCQLYVCKENKIAIIQHRAPLITAKIPSYITFLTSFIKDQKVKRTILLASSFSEFFTIDDLNGVPIHYLTATCDAGTVDAFKAFGWKKFALPSNVVSSEFSAIPGGGIAKHLLENCEKEAIPLVALILICSEGNNYPEAFRTIECLNKWLLLKEDMAADKWQTPISWKLPYGSAAPKTLY</sequence>
<evidence type="ECO:0000256" key="4">
    <source>
        <dbReference type="PIRNR" id="PIRNR010044"/>
    </source>
</evidence>
<dbReference type="InterPro" id="IPR019151">
    <property type="entry name" value="Proteasome_assmbl_chaperone_2"/>
</dbReference>
<dbReference type="Pfam" id="PF09754">
    <property type="entry name" value="PAC2"/>
    <property type="match status" value="1"/>
</dbReference>
<keyword evidence="6" id="KW-1185">Reference proteome</keyword>
<dbReference type="PANTHER" id="PTHR12970">
    <property type="entry name" value="PROTEASOME ASSEMBLY CHAPERONE 2"/>
    <property type="match status" value="1"/>
</dbReference>
<dbReference type="InterPro" id="IPR016562">
    <property type="entry name" value="Proteasome_assmbl_chp_2_euk"/>
</dbReference>
<dbReference type="Proteomes" id="UP000887116">
    <property type="component" value="Unassembled WGS sequence"/>
</dbReference>
<dbReference type="PANTHER" id="PTHR12970:SF1">
    <property type="entry name" value="PROTEASOME ASSEMBLY CHAPERONE 2"/>
    <property type="match status" value="1"/>
</dbReference>
<dbReference type="OrthoDB" id="10260712at2759"/>
<comment type="similarity">
    <text evidence="3 4">Belongs to the PSMG2 family.</text>
</comment>
<dbReference type="EMBL" id="BMAO01009456">
    <property type="protein sequence ID" value="GFR31011.1"/>
    <property type="molecule type" value="Genomic_DNA"/>
</dbReference>
<dbReference type="GO" id="GO:0000502">
    <property type="term" value="C:proteasome complex"/>
    <property type="evidence" value="ECO:0007669"/>
    <property type="project" value="UniProtKB-KW"/>
</dbReference>
<dbReference type="GO" id="GO:0005634">
    <property type="term" value="C:nucleus"/>
    <property type="evidence" value="ECO:0007669"/>
    <property type="project" value="TreeGrafter"/>
</dbReference>
<protein>
    <recommendedName>
        <fullName evidence="1 4">Proteasome assembly chaperone 2</fullName>
    </recommendedName>
</protein>
<keyword evidence="5" id="KW-0647">Proteasome</keyword>
<dbReference type="GO" id="GO:0005829">
    <property type="term" value="C:cytosol"/>
    <property type="evidence" value="ECO:0007669"/>
    <property type="project" value="TreeGrafter"/>
</dbReference>
<name>A0A8X6K4Q2_TRICU</name>
<dbReference type="InterPro" id="IPR038389">
    <property type="entry name" value="PSMG2_sf"/>
</dbReference>
<evidence type="ECO:0000256" key="1">
    <source>
        <dbReference type="ARBA" id="ARBA00019186"/>
    </source>
</evidence>
<dbReference type="PIRSF" id="PIRSF010044">
    <property type="entry name" value="UCP010044"/>
    <property type="match status" value="1"/>
</dbReference>
<evidence type="ECO:0000313" key="5">
    <source>
        <dbReference type="EMBL" id="GFR31011.1"/>
    </source>
</evidence>
<dbReference type="Gene3D" id="3.40.50.10900">
    <property type="entry name" value="PAC-like subunit"/>
    <property type="match status" value="1"/>
</dbReference>
<dbReference type="SUPFAM" id="SSF159659">
    <property type="entry name" value="Cgl1923-like"/>
    <property type="match status" value="1"/>
</dbReference>
<evidence type="ECO:0000256" key="3">
    <source>
        <dbReference type="ARBA" id="ARBA00025745"/>
    </source>
</evidence>
<keyword evidence="2 4" id="KW-0143">Chaperone</keyword>